<protein>
    <recommendedName>
        <fullName evidence="10">Maltose/maltodextrin transport system permease protein MalG</fullName>
    </recommendedName>
</protein>
<dbReference type="PROSITE" id="PS50928">
    <property type="entry name" value="ABC_TM1"/>
    <property type="match status" value="1"/>
</dbReference>
<evidence type="ECO:0000259" key="12">
    <source>
        <dbReference type="PROSITE" id="PS50928"/>
    </source>
</evidence>
<comment type="subcellular location">
    <subcellularLocation>
        <location evidence="2 11">Cell membrane</location>
        <topology evidence="2 11">Multi-pass membrane protein</topology>
    </subcellularLocation>
</comment>
<comment type="similarity">
    <text evidence="3">Belongs to the binding-protein-dependent transport system permease family. MalFG subfamily.</text>
</comment>
<dbReference type="CDD" id="cd06261">
    <property type="entry name" value="TM_PBP2"/>
    <property type="match status" value="1"/>
</dbReference>
<feature type="transmembrane region" description="Helical" evidence="11">
    <location>
        <begin position="12"/>
        <end position="32"/>
    </location>
</feature>
<organism evidence="13">
    <name type="scientific">Candidatus Caldatribacterium californiense</name>
    <dbReference type="NCBI Taxonomy" id="1454726"/>
    <lineage>
        <taxon>Bacteria</taxon>
        <taxon>Pseudomonadati</taxon>
        <taxon>Atribacterota</taxon>
        <taxon>Atribacteria</taxon>
        <taxon>Atribacterales</taxon>
        <taxon>Candidatus Caldatribacteriaceae</taxon>
        <taxon>Candidatus Caldatribacterium</taxon>
    </lineage>
</organism>
<feature type="transmembrane region" description="Helical" evidence="11">
    <location>
        <begin position="117"/>
        <end position="139"/>
    </location>
</feature>
<dbReference type="GO" id="GO:0055085">
    <property type="term" value="P:transmembrane transport"/>
    <property type="evidence" value="ECO:0007669"/>
    <property type="project" value="InterPro"/>
</dbReference>
<dbReference type="EMBL" id="DTFV01000003">
    <property type="protein sequence ID" value="HGI29762.1"/>
    <property type="molecule type" value="Genomic_DNA"/>
</dbReference>
<feature type="transmembrane region" description="Helical" evidence="11">
    <location>
        <begin position="84"/>
        <end position="105"/>
    </location>
</feature>
<feature type="domain" description="ABC transmembrane type-1" evidence="12">
    <location>
        <begin position="80"/>
        <end position="271"/>
    </location>
</feature>
<evidence type="ECO:0000256" key="3">
    <source>
        <dbReference type="ARBA" id="ARBA00009047"/>
    </source>
</evidence>
<dbReference type="InterPro" id="IPR000515">
    <property type="entry name" value="MetI-like"/>
</dbReference>
<gene>
    <name evidence="13" type="ORF">ENV30_00340</name>
</gene>
<keyword evidence="5" id="KW-1003">Cell membrane</keyword>
<keyword evidence="9 11" id="KW-0472">Membrane</keyword>
<feature type="transmembrane region" description="Helical" evidence="11">
    <location>
        <begin position="145"/>
        <end position="167"/>
    </location>
</feature>
<reference evidence="13" key="1">
    <citation type="journal article" date="2020" name="mSystems">
        <title>Genome- and Community-Level Interaction Insights into Carbon Utilization and Element Cycling Functions of Hydrothermarchaeota in Hydrothermal Sediment.</title>
        <authorList>
            <person name="Zhou Z."/>
            <person name="Liu Y."/>
            <person name="Xu W."/>
            <person name="Pan J."/>
            <person name="Luo Z.H."/>
            <person name="Li M."/>
        </authorList>
    </citation>
    <scope>NUCLEOTIDE SEQUENCE [LARGE SCALE GENOMIC DNA]</scope>
    <source>
        <strain evidence="13">SpSt-747</strain>
    </source>
</reference>
<comment type="function">
    <text evidence="1">Part of the ABC transporter complex MalEFGK involved in maltose/maltodextrin import. Probably responsible for the translocation of the substrate across the membrane.</text>
</comment>
<keyword evidence="7 11" id="KW-0812">Transmembrane</keyword>
<keyword evidence="8 11" id="KW-1133">Transmembrane helix</keyword>
<name>A0A7V3YER8_9BACT</name>
<dbReference type="PANTHER" id="PTHR32243:SF50">
    <property type="entry name" value="MALTOSE_MALTODEXTRIN TRANSPORT SYSTEM PERMEASE PROTEIN MALG"/>
    <property type="match status" value="1"/>
</dbReference>
<evidence type="ECO:0000256" key="1">
    <source>
        <dbReference type="ARBA" id="ARBA00002264"/>
    </source>
</evidence>
<dbReference type="PANTHER" id="PTHR32243">
    <property type="entry name" value="MALTOSE TRANSPORT SYSTEM PERMEASE-RELATED"/>
    <property type="match status" value="1"/>
</dbReference>
<dbReference type="AlphaFoldDB" id="A0A7V3YER8"/>
<evidence type="ECO:0000256" key="11">
    <source>
        <dbReference type="RuleBase" id="RU363032"/>
    </source>
</evidence>
<accession>A0A7V3YER8</accession>
<evidence type="ECO:0000256" key="2">
    <source>
        <dbReference type="ARBA" id="ARBA00004651"/>
    </source>
</evidence>
<comment type="caution">
    <text evidence="13">The sequence shown here is derived from an EMBL/GenBank/DDBJ whole genome shotgun (WGS) entry which is preliminary data.</text>
</comment>
<evidence type="ECO:0000256" key="8">
    <source>
        <dbReference type="ARBA" id="ARBA00022989"/>
    </source>
</evidence>
<evidence type="ECO:0000256" key="9">
    <source>
        <dbReference type="ARBA" id="ARBA00023136"/>
    </source>
</evidence>
<keyword evidence="4 11" id="KW-0813">Transport</keyword>
<evidence type="ECO:0000256" key="10">
    <source>
        <dbReference type="ARBA" id="ARBA00041109"/>
    </source>
</evidence>
<sequence length="285" mass="32031">MKSRRRREQVITALCTVFAVVILVALLFPTYWMVQTSFRVGREINTFPPVWFPREVTLSSYVKLFGSPHEEASLPFREYFRNSFLVAVLSGFFSIALGTLAGYAFSRFEFRGKRNLFLSVILMRAIPGLALGLPLLVLFKRVQLVNTLSGLILTYTMLNTPFVIWLMEGFFADIPAELSEAALIDGCSRWRALWKVDIPLAAPGISASAIFSFLLSWNEFAIALILTRTPASRTLPVGLFDFVGEFFIDWGGMCAAGTIILIPVVVLTFFIQRWMVRGLTFGAIK</sequence>
<dbReference type="Pfam" id="PF00528">
    <property type="entry name" value="BPD_transp_1"/>
    <property type="match status" value="1"/>
</dbReference>
<evidence type="ECO:0000256" key="4">
    <source>
        <dbReference type="ARBA" id="ARBA00022448"/>
    </source>
</evidence>
<evidence type="ECO:0000313" key="13">
    <source>
        <dbReference type="EMBL" id="HGI29762.1"/>
    </source>
</evidence>
<dbReference type="GO" id="GO:0005886">
    <property type="term" value="C:plasma membrane"/>
    <property type="evidence" value="ECO:0007669"/>
    <property type="project" value="UniProtKB-SubCell"/>
</dbReference>
<evidence type="ECO:0000256" key="5">
    <source>
        <dbReference type="ARBA" id="ARBA00022475"/>
    </source>
</evidence>
<evidence type="ECO:0000256" key="7">
    <source>
        <dbReference type="ARBA" id="ARBA00022692"/>
    </source>
</evidence>
<dbReference type="SUPFAM" id="SSF161098">
    <property type="entry name" value="MetI-like"/>
    <property type="match status" value="1"/>
</dbReference>
<dbReference type="InterPro" id="IPR050901">
    <property type="entry name" value="BP-dep_ABC_trans_perm"/>
</dbReference>
<dbReference type="Gene3D" id="1.10.3720.10">
    <property type="entry name" value="MetI-like"/>
    <property type="match status" value="1"/>
</dbReference>
<evidence type="ECO:0000256" key="6">
    <source>
        <dbReference type="ARBA" id="ARBA00022597"/>
    </source>
</evidence>
<proteinExistence type="inferred from homology"/>
<feature type="transmembrane region" description="Helical" evidence="11">
    <location>
        <begin position="246"/>
        <end position="271"/>
    </location>
</feature>
<dbReference type="InterPro" id="IPR035906">
    <property type="entry name" value="MetI-like_sf"/>
</dbReference>
<keyword evidence="6" id="KW-0762">Sugar transport</keyword>